<keyword evidence="3" id="KW-0472">Membrane</keyword>
<accession>A0A921HLL6</accession>
<reference evidence="6" key="1">
    <citation type="journal article" date="2021" name="PeerJ">
        <title>Extensive microbial diversity within the chicken gut microbiome revealed by metagenomics and culture.</title>
        <authorList>
            <person name="Gilroy R."/>
            <person name="Ravi A."/>
            <person name="Getino M."/>
            <person name="Pursley I."/>
            <person name="Horton D.L."/>
            <person name="Alikhan N.F."/>
            <person name="Baker D."/>
            <person name="Gharbi K."/>
            <person name="Hall N."/>
            <person name="Watson M."/>
            <person name="Adriaenssens E.M."/>
            <person name="Foster-Nyarko E."/>
            <person name="Jarju S."/>
            <person name="Secka A."/>
            <person name="Antonio M."/>
            <person name="Oren A."/>
            <person name="Chaudhuri R.R."/>
            <person name="La Ragione R."/>
            <person name="Hildebrand F."/>
            <person name="Pallen M.J."/>
        </authorList>
    </citation>
    <scope>NUCLEOTIDE SEQUENCE</scope>
    <source>
        <strain evidence="6">7318</strain>
    </source>
</reference>
<dbReference type="Gene3D" id="3.30.70.2390">
    <property type="match status" value="1"/>
</dbReference>
<organism evidence="6 7">
    <name type="scientific">Megamonas hypermegale</name>
    <dbReference type="NCBI Taxonomy" id="158847"/>
    <lineage>
        <taxon>Bacteria</taxon>
        <taxon>Bacillati</taxon>
        <taxon>Bacillota</taxon>
        <taxon>Negativicutes</taxon>
        <taxon>Selenomonadales</taxon>
        <taxon>Selenomonadaceae</taxon>
        <taxon>Megamonas</taxon>
    </lineage>
</organism>
<evidence type="ECO:0000256" key="3">
    <source>
        <dbReference type="SAM" id="Phobius"/>
    </source>
</evidence>
<keyword evidence="3" id="KW-1133">Transmembrane helix</keyword>
<reference evidence="6" key="2">
    <citation type="submission" date="2021-09" db="EMBL/GenBank/DDBJ databases">
        <authorList>
            <person name="Gilroy R."/>
        </authorList>
    </citation>
    <scope>NUCLEOTIDE SEQUENCE</scope>
    <source>
        <strain evidence="6">7318</strain>
    </source>
</reference>
<dbReference type="Gene3D" id="3.40.630.190">
    <property type="entry name" value="LCP protein"/>
    <property type="match status" value="1"/>
</dbReference>
<sequence>MDNTNDKHEKKPDNNIIDTITPDNTSSAASDTAEDSDKDFDLPDAPEWISRKWQEEHYEETHSPAPRKIYKKKKNYNRLIALIIIMLMIIGGFIYYLCTDDNEDAAPTVVNQQSNALNIMIMGVDRRADDVGRSDTLMVLTYNPADKKASLLSLPRDTRVHIEKNDYDKINHAYAYGGHELTQKTVEAFLNVPMDYYVMIDVHAFEKIIDAVGGVDIDVEKRMYYEDPWDDDGGLVIDLYPGKQHMDGKTAIQYVRYRDGEGDIGRINRQQKFMKALMSQVISPSVLPKLPEIIKNVSSAVQTNMPLDMMITLITDLPTIQQNGLNSAMIPGKPAYIEDISYWIPDIAKSRELIAQNMNITLDAKAQKDTETTIEQYKKSLPKGLKMGDSADDAAEEKTDKTNETASPVKNEDITVLVINSSGINGAGAEVADILKHKGFKISSVETGNTSSREHTTITANENELNCFYGMPFACTIMSGGSTGQATVNIGLDYQKQN</sequence>
<keyword evidence="3" id="KW-0812">Transmembrane</keyword>
<dbReference type="InterPro" id="IPR004474">
    <property type="entry name" value="LytR_CpsA_psr"/>
</dbReference>
<feature type="compositionally biased region" description="Basic and acidic residues" evidence="2">
    <location>
        <begin position="1"/>
        <end position="13"/>
    </location>
</feature>
<proteinExistence type="inferred from homology"/>
<comment type="caution">
    <text evidence="6">The sequence shown here is derived from an EMBL/GenBank/DDBJ whole genome shotgun (WGS) entry which is preliminary data.</text>
</comment>
<dbReference type="Pfam" id="PF13399">
    <property type="entry name" value="LytR_C"/>
    <property type="match status" value="1"/>
</dbReference>
<comment type="similarity">
    <text evidence="1">Belongs to the LytR/CpsA/Psr (LCP) family.</text>
</comment>
<gene>
    <name evidence="6" type="ORF">K8V65_03330</name>
</gene>
<feature type="compositionally biased region" description="Acidic residues" evidence="2">
    <location>
        <begin position="32"/>
        <end position="44"/>
    </location>
</feature>
<feature type="transmembrane region" description="Helical" evidence="3">
    <location>
        <begin position="76"/>
        <end position="97"/>
    </location>
</feature>
<dbReference type="EMBL" id="DYVR01000088">
    <property type="protein sequence ID" value="HJF84680.1"/>
    <property type="molecule type" value="Genomic_DNA"/>
</dbReference>
<feature type="compositionally biased region" description="Low complexity" evidence="2">
    <location>
        <begin position="21"/>
        <end position="31"/>
    </location>
</feature>
<evidence type="ECO:0000256" key="2">
    <source>
        <dbReference type="SAM" id="MobiDB-lite"/>
    </source>
</evidence>
<dbReference type="Pfam" id="PF03816">
    <property type="entry name" value="LytR_cpsA_psr"/>
    <property type="match status" value="1"/>
</dbReference>
<dbReference type="Proteomes" id="UP000780768">
    <property type="component" value="Unassembled WGS sequence"/>
</dbReference>
<dbReference type="PANTHER" id="PTHR33392:SF6">
    <property type="entry name" value="POLYISOPRENYL-TEICHOIC ACID--PEPTIDOGLYCAN TEICHOIC ACID TRANSFERASE TAGU"/>
    <property type="match status" value="1"/>
</dbReference>
<feature type="domain" description="Cell envelope-related transcriptional attenuator" evidence="4">
    <location>
        <begin position="133"/>
        <end position="282"/>
    </location>
</feature>
<name>A0A921HLL6_9FIRM</name>
<feature type="domain" description="LytR/CpsA/Psr regulator C-terminal" evidence="5">
    <location>
        <begin position="413"/>
        <end position="460"/>
    </location>
</feature>
<protein>
    <submittedName>
        <fullName evidence="6">LCP family protein</fullName>
    </submittedName>
</protein>
<feature type="region of interest" description="Disordered" evidence="2">
    <location>
        <begin position="1"/>
        <end position="44"/>
    </location>
</feature>
<dbReference type="AlphaFoldDB" id="A0A921HLL6"/>
<feature type="region of interest" description="Disordered" evidence="2">
    <location>
        <begin position="383"/>
        <end position="407"/>
    </location>
</feature>
<evidence type="ECO:0000256" key="1">
    <source>
        <dbReference type="ARBA" id="ARBA00006068"/>
    </source>
</evidence>
<evidence type="ECO:0000259" key="4">
    <source>
        <dbReference type="Pfam" id="PF03816"/>
    </source>
</evidence>
<dbReference type="InterPro" id="IPR027381">
    <property type="entry name" value="LytR/CpsA/Psr_C"/>
</dbReference>
<dbReference type="NCBIfam" id="TIGR00350">
    <property type="entry name" value="lytR_cpsA_psr"/>
    <property type="match status" value="1"/>
</dbReference>
<evidence type="ECO:0000313" key="7">
    <source>
        <dbReference type="Proteomes" id="UP000780768"/>
    </source>
</evidence>
<dbReference type="InterPro" id="IPR050922">
    <property type="entry name" value="LytR/CpsA/Psr_CW_biosynth"/>
</dbReference>
<evidence type="ECO:0000313" key="6">
    <source>
        <dbReference type="EMBL" id="HJF84680.1"/>
    </source>
</evidence>
<dbReference type="PANTHER" id="PTHR33392">
    <property type="entry name" value="POLYISOPRENYL-TEICHOIC ACID--PEPTIDOGLYCAN TEICHOIC ACID TRANSFERASE TAGU"/>
    <property type="match status" value="1"/>
</dbReference>
<evidence type="ECO:0000259" key="5">
    <source>
        <dbReference type="Pfam" id="PF13399"/>
    </source>
</evidence>